<dbReference type="AlphaFoldDB" id="A0A9R1WU70"/>
<dbReference type="EMBL" id="NBSK02000009">
    <property type="protein sequence ID" value="KAJ0186639.1"/>
    <property type="molecule type" value="Genomic_DNA"/>
</dbReference>
<gene>
    <name evidence="6" type="ORF">LSAT_V11C900491240</name>
</gene>
<dbReference type="PROSITE" id="PS50966">
    <property type="entry name" value="ZF_SWIM"/>
    <property type="match status" value="1"/>
</dbReference>
<dbReference type="SMART" id="SM00575">
    <property type="entry name" value="ZnF_PMZ"/>
    <property type="match status" value="1"/>
</dbReference>
<name>A0A9R1WU70_LACSA</name>
<keyword evidence="7" id="KW-1185">Reference proteome</keyword>
<dbReference type="PANTHER" id="PTHR31973">
    <property type="entry name" value="POLYPROTEIN, PUTATIVE-RELATED"/>
    <property type="match status" value="1"/>
</dbReference>
<sequence length="149" mass="17146">MLGAFLSFHNLTDLKLFLLPSFSQLVLPPSDVCTCALVEVGKLNQEWRAHSNKDVMHRLSIALEFIREYIMKRIVNILQKIKDEADEYITSFCGNRKYQVNGPWQDQCVVNVNQQTCSCKKWEITGMPCKHVVSTSWDMRRNNVAIGIP</sequence>
<dbReference type="InterPro" id="IPR006564">
    <property type="entry name" value="Znf_PMZ"/>
</dbReference>
<feature type="domain" description="SWIM-type" evidence="5">
    <location>
        <begin position="98"/>
        <end position="140"/>
    </location>
</feature>
<evidence type="ECO:0000256" key="3">
    <source>
        <dbReference type="ARBA" id="ARBA00022833"/>
    </source>
</evidence>
<keyword evidence="3" id="KW-0862">Zinc</keyword>
<keyword evidence="2 4" id="KW-0863">Zinc-finger</keyword>
<evidence type="ECO:0000313" key="7">
    <source>
        <dbReference type="Proteomes" id="UP000235145"/>
    </source>
</evidence>
<evidence type="ECO:0000259" key="5">
    <source>
        <dbReference type="PROSITE" id="PS50966"/>
    </source>
</evidence>
<keyword evidence="1" id="KW-0479">Metal-binding</keyword>
<evidence type="ECO:0000313" key="6">
    <source>
        <dbReference type="EMBL" id="KAJ0186639.1"/>
    </source>
</evidence>
<accession>A0A9R1WU70</accession>
<evidence type="ECO:0000256" key="4">
    <source>
        <dbReference type="PROSITE-ProRule" id="PRU00325"/>
    </source>
</evidence>
<evidence type="ECO:0000256" key="2">
    <source>
        <dbReference type="ARBA" id="ARBA00022771"/>
    </source>
</evidence>
<dbReference type="InterPro" id="IPR007527">
    <property type="entry name" value="Znf_SWIM"/>
</dbReference>
<dbReference type="GO" id="GO:0008270">
    <property type="term" value="F:zinc ion binding"/>
    <property type="evidence" value="ECO:0007669"/>
    <property type="project" value="UniProtKB-KW"/>
</dbReference>
<reference evidence="6 7" key="1">
    <citation type="journal article" date="2017" name="Nat. Commun.">
        <title>Genome assembly with in vitro proximity ligation data and whole-genome triplication in lettuce.</title>
        <authorList>
            <person name="Reyes-Chin-Wo S."/>
            <person name="Wang Z."/>
            <person name="Yang X."/>
            <person name="Kozik A."/>
            <person name="Arikit S."/>
            <person name="Song C."/>
            <person name="Xia L."/>
            <person name="Froenicke L."/>
            <person name="Lavelle D.O."/>
            <person name="Truco M.J."/>
            <person name="Xia R."/>
            <person name="Zhu S."/>
            <person name="Xu C."/>
            <person name="Xu H."/>
            <person name="Xu X."/>
            <person name="Cox K."/>
            <person name="Korf I."/>
            <person name="Meyers B.C."/>
            <person name="Michelmore R.W."/>
        </authorList>
    </citation>
    <scope>NUCLEOTIDE SEQUENCE [LARGE SCALE GENOMIC DNA]</scope>
    <source>
        <strain evidence="7">cv. Salinas</strain>
        <tissue evidence="6">Seedlings</tissue>
    </source>
</reference>
<dbReference type="Pfam" id="PF04434">
    <property type="entry name" value="SWIM"/>
    <property type="match status" value="1"/>
</dbReference>
<organism evidence="6 7">
    <name type="scientific">Lactuca sativa</name>
    <name type="common">Garden lettuce</name>
    <dbReference type="NCBI Taxonomy" id="4236"/>
    <lineage>
        <taxon>Eukaryota</taxon>
        <taxon>Viridiplantae</taxon>
        <taxon>Streptophyta</taxon>
        <taxon>Embryophyta</taxon>
        <taxon>Tracheophyta</taxon>
        <taxon>Spermatophyta</taxon>
        <taxon>Magnoliopsida</taxon>
        <taxon>eudicotyledons</taxon>
        <taxon>Gunneridae</taxon>
        <taxon>Pentapetalae</taxon>
        <taxon>asterids</taxon>
        <taxon>campanulids</taxon>
        <taxon>Asterales</taxon>
        <taxon>Asteraceae</taxon>
        <taxon>Cichorioideae</taxon>
        <taxon>Cichorieae</taxon>
        <taxon>Lactucinae</taxon>
        <taxon>Lactuca</taxon>
    </lineage>
</organism>
<protein>
    <recommendedName>
        <fullName evidence="5">SWIM-type domain-containing protein</fullName>
    </recommendedName>
</protein>
<dbReference type="Proteomes" id="UP000235145">
    <property type="component" value="Unassembled WGS sequence"/>
</dbReference>
<dbReference type="PANTHER" id="PTHR31973:SF190">
    <property type="entry name" value="MULE TRANSPOSASE DOMAIN-CONTAINING PROTEIN"/>
    <property type="match status" value="1"/>
</dbReference>
<evidence type="ECO:0000256" key="1">
    <source>
        <dbReference type="ARBA" id="ARBA00022723"/>
    </source>
</evidence>
<proteinExistence type="predicted"/>
<comment type="caution">
    <text evidence="6">The sequence shown here is derived from an EMBL/GenBank/DDBJ whole genome shotgun (WGS) entry which is preliminary data.</text>
</comment>